<protein>
    <submittedName>
        <fullName evidence="3 5">Oxidoreductase</fullName>
    </submittedName>
    <submittedName>
        <fullName evidence="4">Putative oxidoreductase</fullName>
    </submittedName>
</protein>
<dbReference type="Pfam" id="PF22725">
    <property type="entry name" value="GFO_IDH_MocA_C3"/>
    <property type="match status" value="1"/>
</dbReference>
<reference evidence="3" key="2">
    <citation type="submission" date="2015-01" db="EMBL/GenBank/DDBJ databases">
        <authorList>
            <person name="Xiang T."/>
            <person name="Song Y."/>
            <person name="Huang L."/>
            <person name="Wang B."/>
            <person name="Wu P."/>
        </authorList>
    </citation>
    <scope>NUCLEOTIDE SEQUENCE</scope>
    <source>
        <strain evidence="3">H 708b</strain>
    </source>
</reference>
<dbReference type="Gene3D" id="3.30.360.10">
    <property type="entry name" value="Dihydrodipicolinate Reductase, domain 2"/>
    <property type="match status" value="1"/>
</dbReference>
<dbReference type="InterPro" id="IPR051450">
    <property type="entry name" value="Gfo/Idh/MocA_Oxidoreductases"/>
</dbReference>
<organism evidence="4">
    <name type="scientific">Escherichia coli</name>
    <dbReference type="NCBI Taxonomy" id="562"/>
    <lineage>
        <taxon>Bacteria</taxon>
        <taxon>Pseudomonadati</taxon>
        <taxon>Pseudomonadota</taxon>
        <taxon>Gammaproteobacteria</taxon>
        <taxon>Enterobacterales</taxon>
        <taxon>Enterobacteriaceae</taxon>
        <taxon>Escherichia</taxon>
    </lineage>
</organism>
<dbReference type="AlphaFoldDB" id="A0A0A8J5M8"/>
<dbReference type="Proteomes" id="UP000519859">
    <property type="component" value="Unassembled WGS sequence"/>
</dbReference>
<evidence type="ECO:0000313" key="6">
    <source>
        <dbReference type="Proteomes" id="UP000519859"/>
    </source>
</evidence>
<dbReference type="EMBL" id="AB812048">
    <property type="protein sequence ID" value="BAQ01511.1"/>
    <property type="molecule type" value="Genomic_DNA"/>
</dbReference>
<dbReference type="EMBL" id="AASDFP010000038">
    <property type="protein sequence ID" value="EFB2193931.1"/>
    <property type="molecule type" value="Genomic_DNA"/>
</dbReference>
<evidence type="ECO:0000313" key="3">
    <source>
        <dbReference type="EMBL" id="AJR19452.1"/>
    </source>
</evidence>
<gene>
    <name evidence="5" type="ORF">FIJ20_17190</name>
</gene>
<feature type="domain" description="GFO/IDH/MocA-like oxidoreductase" evidence="2">
    <location>
        <begin position="127"/>
        <end position="250"/>
    </location>
</feature>
<proteinExistence type="predicted"/>
<reference evidence="3" key="3">
    <citation type="journal article" date="2016" name="PLoS ONE">
        <title>Comparison of O-Antigen Gene Clusters of All O-Serogroups of Escherichia coli and Proposal for Adopting a New Nomenclature for O-Typing.</title>
        <authorList>
            <person name="DebRoy C."/>
            <person name="Fratamico P.M."/>
            <person name="Yan X."/>
            <person name="Baranzoni G."/>
            <person name="Liu Y."/>
            <person name="Needleman D.S."/>
            <person name="Tebbs R."/>
            <person name="O'Connell C.D."/>
            <person name="Allred A."/>
            <person name="Swimley M."/>
            <person name="Mwangi M."/>
            <person name="Kapur V."/>
            <person name="Raygoza Garay J.A."/>
            <person name="Roberts E.L."/>
            <person name="Katani R."/>
        </authorList>
    </citation>
    <scope>NUCLEOTIDE SEQUENCE</scope>
    <source>
        <strain evidence="3">H 708b</strain>
    </source>
</reference>
<dbReference type="GO" id="GO:0000166">
    <property type="term" value="F:nucleotide binding"/>
    <property type="evidence" value="ECO:0007669"/>
    <property type="project" value="InterPro"/>
</dbReference>
<dbReference type="InterPro" id="IPR000683">
    <property type="entry name" value="Gfo/Idh/MocA-like_OxRdtase_N"/>
</dbReference>
<accession>A0A0A8J5M8</accession>
<name>A0A0A8J5M8_ECOLX</name>
<dbReference type="InterPro" id="IPR036291">
    <property type="entry name" value="NAD(P)-bd_dom_sf"/>
</dbReference>
<evidence type="ECO:0000259" key="2">
    <source>
        <dbReference type="Pfam" id="PF22725"/>
    </source>
</evidence>
<dbReference type="PANTHER" id="PTHR43377">
    <property type="entry name" value="BILIVERDIN REDUCTASE A"/>
    <property type="match status" value="1"/>
</dbReference>
<evidence type="ECO:0000313" key="5">
    <source>
        <dbReference type="EMBL" id="EFB2193931.1"/>
    </source>
</evidence>
<dbReference type="SUPFAM" id="SSF55347">
    <property type="entry name" value="Glyceraldehyde-3-phosphate dehydrogenase-like, C-terminal domain"/>
    <property type="match status" value="1"/>
</dbReference>
<dbReference type="InterPro" id="IPR055170">
    <property type="entry name" value="GFO_IDH_MocA-like_dom"/>
</dbReference>
<dbReference type="EMBL" id="KP710597">
    <property type="protein sequence ID" value="AJR19452.1"/>
    <property type="molecule type" value="Genomic_DNA"/>
</dbReference>
<dbReference type="RefSeq" id="WP_053884265.1">
    <property type="nucleotide sequence ID" value="NZ_CP043542.1"/>
</dbReference>
<evidence type="ECO:0000313" key="4">
    <source>
        <dbReference type="EMBL" id="BAQ01511.1"/>
    </source>
</evidence>
<dbReference type="SUPFAM" id="SSF51735">
    <property type="entry name" value="NAD(P)-binding Rossmann-fold domains"/>
    <property type="match status" value="1"/>
</dbReference>
<feature type="domain" description="Gfo/Idh/MocA-like oxidoreductase N-terminal" evidence="1">
    <location>
        <begin position="4"/>
        <end position="117"/>
    </location>
</feature>
<evidence type="ECO:0000259" key="1">
    <source>
        <dbReference type="Pfam" id="PF01408"/>
    </source>
</evidence>
<dbReference type="Pfam" id="PF01408">
    <property type="entry name" value="GFO_IDH_MocA"/>
    <property type="match status" value="1"/>
</dbReference>
<sequence length="320" mass="35757">MKAVAVIGLGNIADRHRRNLKKVYPGIKVYAMSASGRKIHGEISDCDQVVNIIDELLDIVDMAIIASPATLHAGHAIPFIKAGIPVLIEKPVTVSTSDAEALLDASMRFNSVVAVGYCLRYLPSALSLKRVLEEKKAGRIFNAFIEIGQYLPDWRVSKNYKESVSANKALGGGALLELSHELDYTRWLFGELDVLHATVRNSGVLDIDVEDIADIIAISKDEIVVNIHLDFLQKKAFRKCSFLGTDGRVEWDLINNQVKLINKSDECLIYNEPQYDKNTMYLDMLKDFDNYIHGRENQCIKLTDAVKTIALVNRIKKLAE</sequence>
<reference evidence="5 6" key="4">
    <citation type="submission" date="2019-06" db="EMBL/GenBank/DDBJ databases">
        <authorList>
            <consortium name="NARMS: The National Antimicrobial Resistance Monitoring System"/>
        </authorList>
    </citation>
    <scope>NUCLEOTIDE SEQUENCE [LARGE SCALE GENOMIC DNA]</scope>
    <source>
        <strain evidence="5 6">FSIS11921886</strain>
    </source>
</reference>
<dbReference type="Gene3D" id="3.40.50.720">
    <property type="entry name" value="NAD(P)-binding Rossmann-like Domain"/>
    <property type="match status" value="1"/>
</dbReference>
<reference evidence="4" key="1">
    <citation type="journal article" date="2014" name="DNA Res.">
        <title>A complete view of the genetic diversity of the Escherichia coli O-antigen biosynthesis gene cluster.</title>
        <authorList>
            <person name="Iguchi A."/>
            <person name="Iyoda S."/>
            <person name="Kikuchi T."/>
            <person name="Ogura Y."/>
            <person name="Katsura K."/>
            <person name="Ohnishi M."/>
            <person name="Hayashi T."/>
            <person name="Thomson N.R."/>
        </authorList>
    </citation>
    <scope>NUCLEOTIDE SEQUENCE</scope>
    <source>
        <strain evidence="4">H708b</strain>
    </source>
</reference>
<dbReference type="PANTHER" id="PTHR43377:SF1">
    <property type="entry name" value="BILIVERDIN REDUCTASE A"/>
    <property type="match status" value="1"/>
</dbReference>